<comment type="caution">
    <text evidence="1">The sequence shown here is derived from an EMBL/GenBank/DDBJ whole genome shotgun (WGS) entry which is preliminary data.</text>
</comment>
<evidence type="ECO:0000313" key="2">
    <source>
        <dbReference type="Proteomes" id="UP001221838"/>
    </source>
</evidence>
<proteinExistence type="predicted"/>
<sequence length="202" mass="22930">MSGFTRESLIDIARHYYPAGFPIEEDDYRQPLLAHQRTPEHERWRSSWRKALEWESWDNLLAAGQSVFSWGDIRDATQAWHSACRRCCACVKELLPEGVEVITRVSAAVSVLAPLYVTYTTTRTRKLGARAGSPLLTFVPSGKELSHVRELSSLIERELGYRPFPLEFAEVVIPGLRVGYLNRMEPPTLLEALFSDDLANLP</sequence>
<name>A0ABT5DIF4_9BACT</name>
<dbReference type="EMBL" id="JAQNDM010000002">
    <property type="protein sequence ID" value="MDC0712097.1"/>
    <property type="molecule type" value="Genomic_DNA"/>
</dbReference>
<keyword evidence="2" id="KW-1185">Reference proteome</keyword>
<protein>
    <submittedName>
        <fullName evidence="1">Uncharacterized protein</fullName>
    </submittedName>
</protein>
<reference evidence="1 2" key="1">
    <citation type="submission" date="2022-11" db="EMBL/GenBank/DDBJ databases">
        <title>Minimal conservation of predation-associated metabolite biosynthetic gene clusters underscores biosynthetic potential of Myxococcota including descriptions for ten novel species: Archangium lansinium sp. nov., Myxococcus landrumus sp. nov., Nannocystis bai.</title>
        <authorList>
            <person name="Ahearne A."/>
            <person name="Stevens C."/>
            <person name="Dowd S."/>
        </authorList>
    </citation>
    <scope>NUCLEOTIDE SEQUENCE [LARGE SCALE GENOMIC DNA]</scope>
    <source>
        <strain evidence="1 2">NCWAL01</strain>
    </source>
</reference>
<gene>
    <name evidence="1" type="ORF">POL68_26765</name>
</gene>
<dbReference type="RefSeq" id="WP_272142166.1">
    <property type="nucleotide sequence ID" value="NZ_JAQNDM010000002.1"/>
</dbReference>
<accession>A0ABT5DIF4</accession>
<evidence type="ECO:0000313" key="1">
    <source>
        <dbReference type="EMBL" id="MDC0712097.1"/>
    </source>
</evidence>
<organism evidence="1 2">
    <name type="scientific">Stigmatella ashevillensis</name>
    <dbReference type="NCBI Taxonomy" id="2995309"/>
    <lineage>
        <taxon>Bacteria</taxon>
        <taxon>Pseudomonadati</taxon>
        <taxon>Myxococcota</taxon>
        <taxon>Myxococcia</taxon>
        <taxon>Myxococcales</taxon>
        <taxon>Cystobacterineae</taxon>
        <taxon>Archangiaceae</taxon>
        <taxon>Stigmatella</taxon>
    </lineage>
</organism>
<dbReference type="Proteomes" id="UP001221838">
    <property type="component" value="Unassembled WGS sequence"/>
</dbReference>